<dbReference type="GO" id="GO:0005886">
    <property type="term" value="C:plasma membrane"/>
    <property type="evidence" value="ECO:0007669"/>
    <property type="project" value="UniProtKB-SubCell"/>
</dbReference>
<dbReference type="NCBIfam" id="TIGR01494">
    <property type="entry name" value="ATPase_P-type"/>
    <property type="match status" value="1"/>
</dbReference>
<feature type="transmembrane region" description="Helical" evidence="15">
    <location>
        <begin position="82"/>
        <end position="100"/>
    </location>
</feature>
<evidence type="ECO:0000256" key="15">
    <source>
        <dbReference type="RuleBase" id="RU362081"/>
    </source>
</evidence>
<dbReference type="PANTHER" id="PTHR43079">
    <property type="entry name" value="PROBABLE CADMIUM/ZINC-TRANSPORTING ATPASE HMA1"/>
    <property type="match status" value="1"/>
</dbReference>
<dbReference type="InterPro" id="IPR023298">
    <property type="entry name" value="ATPase_P-typ_TM_dom_sf"/>
</dbReference>
<feature type="transmembrane region" description="Helical" evidence="15">
    <location>
        <begin position="28"/>
        <end position="48"/>
    </location>
</feature>
<feature type="transmembrane region" description="Helical" evidence="15">
    <location>
        <begin position="285"/>
        <end position="309"/>
    </location>
</feature>
<dbReference type="InterPro" id="IPR008250">
    <property type="entry name" value="ATPase_P-typ_transduc_dom_A_sf"/>
</dbReference>
<dbReference type="FunFam" id="2.70.150.10:FF:000002">
    <property type="entry name" value="Copper-transporting ATPase 1, putative"/>
    <property type="match status" value="1"/>
</dbReference>
<evidence type="ECO:0000256" key="6">
    <source>
        <dbReference type="ARBA" id="ARBA00022692"/>
    </source>
</evidence>
<dbReference type="PRINTS" id="PR00941">
    <property type="entry name" value="CDATPASE"/>
</dbReference>
<dbReference type="OrthoDB" id="9813266at2"/>
<dbReference type="SFLD" id="SFLDS00003">
    <property type="entry name" value="Haloacid_Dehalogenase"/>
    <property type="match status" value="1"/>
</dbReference>
<dbReference type="EC" id="3.6.3.3" evidence="17"/>
<keyword evidence="12 15" id="KW-1133">Transmembrane helix</keyword>
<dbReference type="PRINTS" id="PR00119">
    <property type="entry name" value="CATATPASE"/>
</dbReference>
<comment type="similarity">
    <text evidence="2 15">Belongs to the cation transport ATPase (P-type) (TC 3.A.3) family. Type IB subfamily.</text>
</comment>
<keyword evidence="11" id="KW-1278">Translocase</keyword>
<dbReference type="PROSITE" id="PS00154">
    <property type="entry name" value="ATPASE_E1_E2"/>
    <property type="match status" value="1"/>
</dbReference>
<evidence type="ECO:0000256" key="3">
    <source>
        <dbReference type="ARBA" id="ARBA00022448"/>
    </source>
</evidence>
<dbReference type="GO" id="GO:0046872">
    <property type="term" value="F:metal ion binding"/>
    <property type="evidence" value="ECO:0007669"/>
    <property type="project" value="UniProtKB-KW"/>
</dbReference>
<dbReference type="SFLD" id="SFLDG00002">
    <property type="entry name" value="C1.7:_P-type_atpase_like"/>
    <property type="match status" value="1"/>
</dbReference>
<dbReference type="InterPro" id="IPR027256">
    <property type="entry name" value="P-typ_ATPase_IB"/>
</dbReference>
<dbReference type="InterPro" id="IPR018303">
    <property type="entry name" value="ATPase_P-typ_P_site"/>
</dbReference>
<keyword evidence="5" id="KW-0597">Phosphoprotein</keyword>
<dbReference type="CDD" id="cd07551">
    <property type="entry name" value="P-type_ATPase_HM_ZosA_PfeT-like"/>
    <property type="match status" value="1"/>
</dbReference>
<dbReference type="GO" id="GO:0019829">
    <property type="term" value="F:ATPase-coupled monoatomic cation transmembrane transporter activity"/>
    <property type="evidence" value="ECO:0007669"/>
    <property type="project" value="InterPro"/>
</dbReference>
<evidence type="ECO:0000313" key="18">
    <source>
        <dbReference type="Proteomes" id="UP000310541"/>
    </source>
</evidence>
<dbReference type="Pfam" id="PF00702">
    <property type="entry name" value="Hydrolase"/>
    <property type="match status" value="1"/>
</dbReference>
<evidence type="ECO:0000256" key="1">
    <source>
        <dbReference type="ARBA" id="ARBA00004651"/>
    </source>
</evidence>
<dbReference type="SUPFAM" id="SSF81665">
    <property type="entry name" value="Calcium ATPase, transmembrane domain M"/>
    <property type="match status" value="1"/>
</dbReference>
<dbReference type="FunFam" id="3.40.50.1000:FF:000020">
    <property type="entry name" value="Probable cation-transporting P-type ATPase"/>
    <property type="match status" value="1"/>
</dbReference>
<evidence type="ECO:0000256" key="4">
    <source>
        <dbReference type="ARBA" id="ARBA00022475"/>
    </source>
</evidence>
<dbReference type="InterPro" id="IPR036412">
    <property type="entry name" value="HAD-like_sf"/>
</dbReference>
<feature type="domain" description="P-type ATPase A" evidence="16">
    <location>
        <begin position="135"/>
        <end position="235"/>
    </location>
</feature>
<organism evidence="17 18">
    <name type="scientific">Guptibacillus hwajinpoensis</name>
    <dbReference type="NCBI Taxonomy" id="208199"/>
    <lineage>
        <taxon>Bacteria</taxon>
        <taxon>Bacillati</taxon>
        <taxon>Bacillota</taxon>
        <taxon>Bacilli</taxon>
        <taxon>Bacillales</taxon>
        <taxon>Guptibacillaceae</taxon>
        <taxon>Guptibacillus</taxon>
    </lineage>
</organism>
<dbReference type="EMBL" id="SWFM01000006">
    <property type="protein sequence ID" value="TKD68318.1"/>
    <property type="molecule type" value="Genomic_DNA"/>
</dbReference>
<accession>A0A4V5PZ19</accession>
<reference evidence="17 18" key="1">
    <citation type="submission" date="2019-04" db="EMBL/GenBank/DDBJ databases">
        <title>Genome sequence of Bacillus hwajinpoensis strain Y2.</title>
        <authorList>
            <person name="Fair J.L."/>
            <person name="Maclea K.S."/>
        </authorList>
    </citation>
    <scope>NUCLEOTIDE SEQUENCE [LARGE SCALE GENOMIC DNA]</scope>
    <source>
        <strain evidence="17 18">Y2</strain>
    </source>
</reference>
<dbReference type="NCBIfam" id="TIGR01511">
    <property type="entry name" value="ATPase-IB1_Cu"/>
    <property type="match status" value="1"/>
</dbReference>
<evidence type="ECO:0000256" key="8">
    <source>
        <dbReference type="ARBA" id="ARBA00022741"/>
    </source>
</evidence>
<dbReference type="Gene3D" id="2.70.150.10">
    <property type="entry name" value="Calcium-transporting ATPase, cytoplasmic transduction domain A"/>
    <property type="match status" value="1"/>
</dbReference>
<dbReference type="PANTHER" id="PTHR43079:SF1">
    <property type="entry name" value="CADMIUM_ZINC-TRANSPORTING ATPASE HMA1, CHLOROPLASTIC-RELATED"/>
    <property type="match status" value="1"/>
</dbReference>
<keyword evidence="9 15" id="KW-0067">ATP-binding</keyword>
<dbReference type="GO" id="GO:0016887">
    <property type="term" value="F:ATP hydrolysis activity"/>
    <property type="evidence" value="ECO:0007669"/>
    <property type="project" value="InterPro"/>
</dbReference>
<evidence type="ECO:0000256" key="5">
    <source>
        <dbReference type="ARBA" id="ARBA00022553"/>
    </source>
</evidence>
<dbReference type="InterPro" id="IPR023214">
    <property type="entry name" value="HAD_sf"/>
</dbReference>
<sequence>MEQVNIQSNTYPPHTSFWWNALKRHGELIAALVSGIIIAFAWLMEGAFTPSTESTLYIIAFIIGGFAKAKEGITDSIADKDVNVELLMIIAAVGAGSIGYWTEGAILIFIFALSGALETYTLNKSERELESLMDIQPETATILENGNERIVSADSLLIGNMLLIRPGERVPADGIIIKGQTSVDQSAITGESLPVTKQIDEEVYAGTLNISGHLTVKMTKRSEDTVFQKIITLVQEAQDQKAPSQLFIEKLEGWYVKSVLSIGALLMVLPHYALGWTWDETIYRAMVFLVVASPCALVASIMPATLSAISAGARTGILFKGGVHLEQLGTMKAVALDKTGTLTEGSPVVTDVFTRDDIEEDLFIKAVASIERQSTHPLGKAIVNYAGHIDWYQPDQMMDHSGWGVEAKLGETTWRVGKLGFFSDKLGFDTFHEQYTLLQQSGKTIVIASDDNGIAGMIALKDKVRSESNAMVKALKKRGIEPVMLTGDSEQTAKAIAEEVGIKTYYANCLPEDKVKKLKELKMQYGTVGMIGDGINDAPALAVSDVGIAMGQGTDVALESADVVLMKNDLGKLTQAVSLSNRLNLIVKQNVIFSISIILILIASNFFQFLTLPLGVIGHEGSTILVILNGLRLLK</sequence>
<dbReference type="NCBIfam" id="TIGR01512">
    <property type="entry name" value="ATPase-IB2_Cd"/>
    <property type="match status" value="1"/>
</dbReference>
<dbReference type="SUPFAM" id="SSF56784">
    <property type="entry name" value="HAD-like"/>
    <property type="match status" value="1"/>
</dbReference>
<dbReference type="Gene3D" id="3.40.50.1000">
    <property type="entry name" value="HAD superfamily/HAD-like"/>
    <property type="match status" value="1"/>
</dbReference>
<dbReference type="Pfam" id="PF00122">
    <property type="entry name" value="E1-E2_ATPase"/>
    <property type="match status" value="1"/>
</dbReference>
<keyword evidence="13" id="KW-0406">Ion transport</keyword>
<dbReference type="InterPro" id="IPR051949">
    <property type="entry name" value="Cation_Transport_ATPase"/>
</dbReference>
<keyword evidence="8 15" id="KW-0547">Nucleotide-binding</keyword>
<name>A0A4V5PZ19_9BACL</name>
<gene>
    <name evidence="17" type="primary">cadA</name>
    <name evidence="17" type="ORF">FBF83_17425</name>
</gene>
<dbReference type="Proteomes" id="UP000310541">
    <property type="component" value="Unassembled WGS sequence"/>
</dbReference>
<dbReference type="InterPro" id="IPR023299">
    <property type="entry name" value="ATPase_P-typ_cyto_dom_N"/>
</dbReference>
<dbReference type="InterPro" id="IPR044492">
    <property type="entry name" value="P_typ_ATPase_HD_dom"/>
</dbReference>
<proteinExistence type="inferred from homology"/>
<dbReference type="Gene3D" id="3.40.1110.10">
    <property type="entry name" value="Calcium-transporting ATPase, cytoplasmic domain N"/>
    <property type="match status" value="1"/>
</dbReference>
<protein>
    <submittedName>
        <fullName evidence="17">Cadmium-translocating P-type ATPase</fullName>
        <ecNumber evidence="17">3.6.3.3</ecNumber>
    </submittedName>
</protein>
<comment type="subcellular location">
    <subcellularLocation>
        <location evidence="1">Cell membrane</location>
        <topology evidence="1">Multi-pass membrane protein</topology>
    </subcellularLocation>
</comment>
<keyword evidence="4 15" id="KW-1003">Cell membrane</keyword>
<evidence type="ECO:0000256" key="12">
    <source>
        <dbReference type="ARBA" id="ARBA00022989"/>
    </source>
</evidence>
<keyword evidence="3" id="KW-0813">Transport</keyword>
<dbReference type="AlphaFoldDB" id="A0A4V5PZ19"/>
<feature type="transmembrane region" description="Helical" evidence="15">
    <location>
        <begin position="591"/>
        <end position="610"/>
    </location>
</feature>
<keyword evidence="6 15" id="KW-0812">Transmembrane</keyword>
<evidence type="ECO:0000313" key="17">
    <source>
        <dbReference type="EMBL" id="TKD68318.1"/>
    </source>
</evidence>
<feature type="transmembrane region" description="Helical" evidence="15">
    <location>
        <begin position="254"/>
        <end position="273"/>
    </location>
</feature>
<evidence type="ECO:0000256" key="2">
    <source>
        <dbReference type="ARBA" id="ARBA00006024"/>
    </source>
</evidence>
<keyword evidence="17" id="KW-0378">Hydrolase</keyword>
<keyword evidence="14 15" id="KW-0472">Membrane</keyword>
<dbReference type="InterPro" id="IPR059000">
    <property type="entry name" value="ATPase_P-type_domA"/>
</dbReference>
<evidence type="ECO:0000256" key="13">
    <source>
        <dbReference type="ARBA" id="ARBA00023065"/>
    </source>
</evidence>
<dbReference type="NCBIfam" id="TIGR01525">
    <property type="entry name" value="ATPase-IB_hvy"/>
    <property type="match status" value="1"/>
</dbReference>
<evidence type="ECO:0000256" key="9">
    <source>
        <dbReference type="ARBA" id="ARBA00022840"/>
    </source>
</evidence>
<dbReference type="SUPFAM" id="SSF81653">
    <property type="entry name" value="Calcium ATPase, transduction domain A"/>
    <property type="match status" value="1"/>
</dbReference>
<evidence type="ECO:0000256" key="10">
    <source>
        <dbReference type="ARBA" id="ARBA00022842"/>
    </source>
</evidence>
<evidence type="ECO:0000256" key="14">
    <source>
        <dbReference type="ARBA" id="ARBA00023136"/>
    </source>
</evidence>
<dbReference type="SFLD" id="SFLDF00027">
    <property type="entry name" value="p-type_atpase"/>
    <property type="match status" value="1"/>
</dbReference>
<keyword evidence="7 15" id="KW-0479">Metal-binding</keyword>
<comment type="caution">
    <text evidence="17">The sequence shown here is derived from an EMBL/GenBank/DDBJ whole genome shotgun (WGS) entry which is preliminary data.</text>
</comment>
<keyword evidence="10" id="KW-0460">Magnesium</keyword>
<evidence type="ECO:0000256" key="7">
    <source>
        <dbReference type="ARBA" id="ARBA00022723"/>
    </source>
</evidence>
<evidence type="ECO:0000259" key="16">
    <source>
        <dbReference type="Pfam" id="PF00122"/>
    </source>
</evidence>
<dbReference type="GO" id="GO:0005524">
    <property type="term" value="F:ATP binding"/>
    <property type="evidence" value="ECO:0007669"/>
    <property type="project" value="UniProtKB-UniRule"/>
</dbReference>
<evidence type="ECO:0000256" key="11">
    <source>
        <dbReference type="ARBA" id="ARBA00022967"/>
    </source>
</evidence>
<dbReference type="InterPro" id="IPR001757">
    <property type="entry name" value="P_typ_ATPase"/>
</dbReference>